<keyword evidence="3" id="KW-1185">Reference proteome</keyword>
<dbReference type="InterPro" id="IPR032675">
    <property type="entry name" value="LRR_dom_sf"/>
</dbReference>
<dbReference type="InterPro" id="IPR036047">
    <property type="entry name" value="F-box-like_dom_sf"/>
</dbReference>
<proteinExistence type="predicted"/>
<feature type="domain" description="F-box" evidence="1">
    <location>
        <begin position="20"/>
        <end position="56"/>
    </location>
</feature>
<comment type="caution">
    <text evidence="2">The sequence shown here is derived from an EMBL/GenBank/DDBJ whole genome shotgun (WGS) entry which is preliminary data.</text>
</comment>
<dbReference type="CDD" id="cd09917">
    <property type="entry name" value="F-box_SF"/>
    <property type="match status" value="1"/>
</dbReference>
<evidence type="ECO:0000259" key="1">
    <source>
        <dbReference type="PROSITE" id="PS50181"/>
    </source>
</evidence>
<name>A0AAD7BAH6_9AGAR</name>
<dbReference type="Pfam" id="PF12937">
    <property type="entry name" value="F-box-like"/>
    <property type="match status" value="1"/>
</dbReference>
<dbReference type="SMART" id="SM00256">
    <property type="entry name" value="FBOX"/>
    <property type="match status" value="1"/>
</dbReference>
<dbReference type="Gene3D" id="3.80.10.10">
    <property type="entry name" value="Ribonuclease Inhibitor"/>
    <property type="match status" value="1"/>
</dbReference>
<dbReference type="AlphaFoldDB" id="A0AAD7BAH6"/>
<reference evidence="2" key="1">
    <citation type="submission" date="2023-03" db="EMBL/GenBank/DDBJ databases">
        <title>Massive genome expansion in bonnet fungi (Mycena s.s.) driven by repeated elements and novel gene families across ecological guilds.</title>
        <authorList>
            <consortium name="Lawrence Berkeley National Laboratory"/>
            <person name="Harder C.B."/>
            <person name="Miyauchi S."/>
            <person name="Viragh M."/>
            <person name="Kuo A."/>
            <person name="Thoen E."/>
            <person name="Andreopoulos B."/>
            <person name="Lu D."/>
            <person name="Skrede I."/>
            <person name="Drula E."/>
            <person name="Henrissat B."/>
            <person name="Morin E."/>
            <person name="Kohler A."/>
            <person name="Barry K."/>
            <person name="LaButti K."/>
            <person name="Morin E."/>
            <person name="Salamov A."/>
            <person name="Lipzen A."/>
            <person name="Mereny Z."/>
            <person name="Hegedus B."/>
            <person name="Baldrian P."/>
            <person name="Stursova M."/>
            <person name="Weitz H."/>
            <person name="Taylor A."/>
            <person name="Grigoriev I.V."/>
            <person name="Nagy L.G."/>
            <person name="Martin F."/>
            <person name="Kauserud H."/>
        </authorList>
    </citation>
    <scope>NUCLEOTIDE SEQUENCE</scope>
    <source>
        <strain evidence="2">9284</strain>
    </source>
</reference>
<dbReference type="SUPFAM" id="SSF81383">
    <property type="entry name" value="F-box domain"/>
    <property type="match status" value="1"/>
</dbReference>
<evidence type="ECO:0000313" key="2">
    <source>
        <dbReference type="EMBL" id="KAJ7614895.1"/>
    </source>
</evidence>
<evidence type="ECO:0000313" key="3">
    <source>
        <dbReference type="Proteomes" id="UP001221142"/>
    </source>
</evidence>
<gene>
    <name evidence="2" type="ORF">FB45DRAFT_936346</name>
</gene>
<accession>A0AAD7BAH6</accession>
<protein>
    <recommendedName>
        <fullName evidence="1">F-box domain-containing protein</fullName>
    </recommendedName>
</protein>
<dbReference type="InterPro" id="IPR001810">
    <property type="entry name" value="F-box_dom"/>
</dbReference>
<organism evidence="2 3">
    <name type="scientific">Roridomyces roridus</name>
    <dbReference type="NCBI Taxonomy" id="1738132"/>
    <lineage>
        <taxon>Eukaryota</taxon>
        <taxon>Fungi</taxon>
        <taxon>Dikarya</taxon>
        <taxon>Basidiomycota</taxon>
        <taxon>Agaricomycotina</taxon>
        <taxon>Agaricomycetes</taxon>
        <taxon>Agaricomycetidae</taxon>
        <taxon>Agaricales</taxon>
        <taxon>Marasmiineae</taxon>
        <taxon>Mycenaceae</taxon>
        <taxon>Roridomyces</taxon>
    </lineage>
</organism>
<dbReference type="Proteomes" id="UP001221142">
    <property type="component" value="Unassembled WGS sequence"/>
</dbReference>
<sequence>MSFIRGLFATSSLSTAGQPGPFASAIPPELWDEILSHLTDDDLLRAARACKAFNSLSIRLHLSRHNIDTAALSRPTLCSSSQVLPALQLSCSSLQAKRLVCQFGSDVGVQRGLVALQNVIRRSTALRQVELTFCRDLFDAHLLDTSIPETSRSQWRLLYEFCGALAAMADKASGDRVVVISQGTFFSGRAADVGGWTLGSPKPSSSPTKLFFRGRKASAPPAPLPSTTGARQLRLHEIHSVSMHVSPAHTLFVFNNASITSLHLSTTFVPNLSTLLPELEFPALSKLVIADGIDAGALGDFLIRHPALESLEHTASSSPASLTTTPIDHPGLRTLIADGIPSITRTMHALGSSSLLDNLAFTIHPSKGEDVRGLSPVLRTIHGDSVHLGLEIKESDDVKPEHVFFLDDAAYLTARALNSVRTVRLTCTSPEMARAALAWLGVLPALSKVVFVFVLKRGSCDFEEVAKRVLEDVEVEVKVSLGM</sequence>
<dbReference type="PROSITE" id="PS50181">
    <property type="entry name" value="FBOX"/>
    <property type="match status" value="1"/>
</dbReference>
<dbReference type="EMBL" id="JARKIF010000025">
    <property type="protein sequence ID" value="KAJ7614895.1"/>
    <property type="molecule type" value="Genomic_DNA"/>
</dbReference>